<dbReference type="PANTHER" id="PTHR14338">
    <property type="entry name" value="ACTIN FILAMENT-ASSOCIATED PROTEIN 1 FAMILY MEMBER"/>
    <property type="match status" value="1"/>
</dbReference>
<keyword evidence="15" id="KW-1185">Reference proteome</keyword>
<evidence type="ECO:0000256" key="4">
    <source>
        <dbReference type="ARBA" id="ARBA00004496"/>
    </source>
</evidence>
<keyword evidence="8" id="KW-0965">Cell junction</keyword>
<dbReference type="GO" id="GO:0005829">
    <property type="term" value="C:cytosol"/>
    <property type="evidence" value="ECO:0007669"/>
    <property type="project" value="TreeGrafter"/>
</dbReference>
<evidence type="ECO:0000256" key="2">
    <source>
        <dbReference type="ARBA" id="ARBA00004188"/>
    </source>
</evidence>
<dbReference type="InterPro" id="IPR011993">
    <property type="entry name" value="PH-like_dom_sf"/>
</dbReference>
<comment type="subcellular location">
    <subcellularLocation>
        <location evidence="3">Cell projection</location>
        <location evidence="3">Invadopodium</location>
    </subcellularLocation>
    <subcellularLocation>
        <location evidence="2">Cell projection</location>
        <location evidence="2">Podosome</location>
    </subcellularLocation>
    <subcellularLocation>
        <location evidence="4">Cytoplasm</location>
    </subcellularLocation>
</comment>
<evidence type="ECO:0000313" key="15">
    <source>
        <dbReference type="Proteomes" id="UP000261540"/>
    </source>
</evidence>
<dbReference type="PROSITE" id="PS50003">
    <property type="entry name" value="PH_DOMAIN"/>
    <property type="match status" value="1"/>
</dbReference>
<feature type="coiled-coil region" evidence="11">
    <location>
        <begin position="576"/>
        <end position="660"/>
    </location>
</feature>
<evidence type="ECO:0000256" key="8">
    <source>
        <dbReference type="ARBA" id="ARBA00022949"/>
    </source>
</evidence>
<dbReference type="GO" id="GO:0042995">
    <property type="term" value="C:cell projection"/>
    <property type="evidence" value="ECO:0007669"/>
    <property type="project" value="UniProtKB-SubCell"/>
</dbReference>
<feature type="compositionally biased region" description="Basic and acidic residues" evidence="12">
    <location>
        <begin position="678"/>
        <end position="688"/>
    </location>
</feature>
<keyword evidence="6" id="KW-0963">Cytoplasm</keyword>
<evidence type="ECO:0000256" key="10">
    <source>
        <dbReference type="ARBA" id="ARBA00023273"/>
    </source>
</evidence>
<accession>A0A3B3TDN9</accession>
<evidence type="ECO:0000256" key="1">
    <source>
        <dbReference type="ARBA" id="ARBA00002089"/>
    </source>
</evidence>
<evidence type="ECO:0000256" key="3">
    <source>
        <dbReference type="ARBA" id="ARBA00004264"/>
    </source>
</evidence>
<evidence type="ECO:0000259" key="13">
    <source>
        <dbReference type="PROSITE" id="PS50003"/>
    </source>
</evidence>
<dbReference type="GeneTree" id="ENSGT00950000183067"/>
<sequence length="755" mass="83567">VFLVSSDRWLLTVMEHLVTELNVLLKLLDQETLSPATAEKKAAVIHLLRRLPPSVNGADGIYMNTAFQGNGTRFVESLFEDFGKELAEPQIAQCTVPRSDKGCHDLPCVCSLILQSLEDSPPPLPTTAPPEEYYEVADPIGPDCAPQTITPRRVCAPVCADDDSDALSSSYESYDEDEDEAKVRQLSHRWTSGEKAAGPVKPYRVCAVLLRKRRFGQWTKQLTLIREDRLLGYKSSKDVTPCIDLPLTLCNVIYVPKDGRRKKHELRFSLPGGEALVLAVQSKEQAEGWLTVIREVSSQGNINYGMDGSISPMILRKMELDQMWLLSLISHRWDLPPSPPPPTGKAKRGALSGLTGTMSRAAGRKITRIINFPRKKAPLPQAPLLDEKNPRRGLLSVLTERGWEERRCSLWAGSLQVRSGCGDPGPPVTVDLCGCEVAPGLDPKHPFAFRILRGGSEVITLEACSCEDMGRWLGLLMAETGCGADLDALRYEYVDLEAVSSVRDAARRSFLWATSTSSTSVGSEMYDEVSYEGVQVRISYSQPQSPPVLPAGGVVASHTVLPPVPSDTNHCGKYGKTRAEEDARRYRCEEEALEKEKENIRNTLLSLRKEKREVREELKSPAGRPQKLLEARLAQLEECCREKEGQRVDLELKLTEVKENLKKSLAGGMLGASVESRTTGKVERKKSESPNSNADLPVSMGSEIRKSAFPVYASTRGNVLQKAKVYAEGFGTWIVLHQNGSVFNLLRVQTHCNYK</sequence>
<dbReference type="GO" id="GO:0002102">
    <property type="term" value="C:podosome"/>
    <property type="evidence" value="ECO:0007669"/>
    <property type="project" value="UniProtKB-SubCell"/>
</dbReference>
<feature type="region of interest" description="Disordered" evidence="12">
    <location>
        <begin position="672"/>
        <end position="698"/>
    </location>
</feature>
<dbReference type="InterPro" id="IPR001849">
    <property type="entry name" value="PH_domain"/>
</dbReference>
<organism evidence="14 15">
    <name type="scientific">Paramormyrops kingsleyae</name>
    <dbReference type="NCBI Taxonomy" id="1676925"/>
    <lineage>
        <taxon>Eukaryota</taxon>
        <taxon>Metazoa</taxon>
        <taxon>Chordata</taxon>
        <taxon>Craniata</taxon>
        <taxon>Vertebrata</taxon>
        <taxon>Euteleostomi</taxon>
        <taxon>Actinopterygii</taxon>
        <taxon>Neopterygii</taxon>
        <taxon>Teleostei</taxon>
        <taxon>Osteoglossocephala</taxon>
        <taxon>Osteoglossomorpha</taxon>
        <taxon>Osteoglossiformes</taxon>
        <taxon>Mormyridae</taxon>
        <taxon>Paramormyrops</taxon>
    </lineage>
</organism>
<keyword evidence="7" id="KW-0677">Repeat</keyword>
<dbReference type="Proteomes" id="UP000261540">
    <property type="component" value="Unplaced"/>
</dbReference>
<evidence type="ECO:0000256" key="7">
    <source>
        <dbReference type="ARBA" id="ARBA00022737"/>
    </source>
</evidence>
<keyword evidence="10" id="KW-0966">Cell projection</keyword>
<dbReference type="InterPro" id="IPR030113">
    <property type="entry name" value="AFAP"/>
</dbReference>
<protein>
    <recommendedName>
        <fullName evidence="5">Actin filament-associated protein 1-like 1</fullName>
    </recommendedName>
</protein>
<dbReference type="GO" id="GO:0017124">
    <property type="term" value="F:SH3 domain binding"/>
    <property type="evidence" value="ECO:0007669"/>
    <property type="project" value="TreeGrafter"/>
</dbReference>
<evidence type="ECO:0000256" key="6">
    <source>
        <dbReference type="ARBA" id="ARBA00022490"/>
    </source>
</evidence>
<proteinExistence type="predicted"/>
<reference evidence="14" key="1">
    <citation type="submission" date="2025-08" db="UniProtKB">
        <authorList>
            <consortium name="Ensembl"/>
        </authorList>
    </citation>
    <scope>IDENTIFICATION</scope>
</reference>
<dbReference type="Ensembl" id="ENSPKIT00000021905.1">
    <property type="protein sequence ID" value="ENSPKIP00000040879.1"/>
    <property type="gene ID" value="ENSPKIG00000017659.1"/>
</dbReference>
<feature type="domain" description="PH" evidence="13">
    <location>
        <begin position="202"/>
        <end position="298"/>
    </location>
</feature>
<keyword evidence="9 11" id="KW-0175">Coiled coil</keyword>
<evidence type="ECO:0000256" key="5">
    <source>
        <dbReference type="ARBA" id="ARBA00016930"/>
    </source>
</evidence>
<dbReference type="Pfam" id="PF00169">
    <property type="entry name" value="PH"/>
    <property type="match status" value="1"/>
</dbReference>
<comment type="function">
    <text evidence="1">May be involved in podosome and invadosome formation.</text>
</comment>
<dbReference type="SUPFAM" id="SSF50729">
    <property type="entry name" value="PH domain-like"/>
    <property type="match status" value="2"/>
</dbReference>
<dbReference type="AlphaFoldDB" id="A0A3B3TDN9"/>
<name>A0A3B3TDN9_9TELE</name>
<dbReference type="PANTHER" id="PTHR14338:SF1">
    <property type="entry name" value="ACTIN FILAMENT-ASSOCIATED PROTEIN 1-LIKE 1"/>
    <property type="match status" value="1"/>
</dbReference>
<evidence type="ECO:0000256" key="9">
    <source>
        <dbReference type="ARBA" id="ARBA00023054"/>
    </source>
</evidence>
<evidence type="ECO:0000313" key="14">
    <source>
        <dbReference type="Ensembl" id="ENSPKIP00000040879.1"/>
    </source>
</evidence>
<evidence type="ECO:0000256" key="12">
    <source>
        <dbReference type="SAM" id="MobiDB-lite"/>
    </source>
</evidence>
<evidence type="ECO:0000256" key="11">
    <source>
        <dbReference type="SAM" id="Coils"/>
    </source>
</evidence>
<reference evidence="14" key="2">
    <citation type="submission" date="2025-09" db="UniProtKB">
        <authorList>
            <consortium name="Ensembl"/>
        </authorList>
    </citation>
    <scope>IDENTIFICATION</scope>
</reference>
<dbReference type="Gene3D" id="2.30.29.30">
    <property type="entry name" value="Pleckstrin-homology domain (PH domain)/Phosphotyrosine-binding domain (PTB)"/>
    <property type="match status" value="2"/>
</dbReference>